<evidence type="ECO:0000256" key="3">
    <source>
        <dbReference type="ARBA" id="ARBA00022448"/>
    </source>
</evidence>
<keyword evidence="7 8" id="KW-0472">Membrane</keyword>
<dbReference type="PANTHER" id="PTHR34975:SF2">
    <property type="entry name" value="SPORE GERMINATION PROTEIN A2"/>
    <property type="match status" value="1"/>
</dbReference>
<keyword evidence="5 8" id="KW-0812">Transmembrane</keyword>
<feature type="transmembrane region" description="Helical" evidence="8">
    <location>
        <begin position="221"/>
        <end position="244"/>
    </location>
</feature>
<feature type="transmembrane region" description="Helical" evidence="8">
    <location>
        <begin position="309"/>
        <end position="327"/>
    </location>
</feature>
<evidence type="ECO:0000256" key="6">
    <source>
        <dbReference type="ARBA" id="ARBA00022989"/>
    </source>
</evidence>
<comment type="caution">
    <text evidence="9">The sequence shown here is derived from an EMBL/GenBank/DDBJ whole genome shotgun (WGS) entry which is preliminary data.</text>
</comment>
<feature type="transmembrane region" description="Helical" evidence="8">
    <location>
        <begin position="12"/>
        <end position="33"/>
    </location>
</feature>
<evidence type="ECO:0000256" key="7">
    <source>
        <dbReference type="ARBA" id="ARBA00023136"/>
    </source>
</evidence>
<dbReference type="AlphaFoldDB" id="A0A7W5B0Z4"/>
<feature type="transmembrane region" description="Helical" evidence="8">
    <location>
        <begin position="192"/>
        <end position="209"/>
    </location>
</feature>
<keyword evidence="3" id="KW-0813">Transport</keyword>
<organism evidence="9 10">
    <name type="scientific">Paenibacillus phyllosphaerae</name>
    <dbReference type="NCBI Taxonomy" id="274593"/>
    <lineage>
        <taxon>Bacteria</taxon>
        <taxon>Bacillati</taxon>
        <taxon>Bacillota</taxon>
        <taxon>Bacilli</taxon>
        <taxon>Bacillales</taxon>
        <taxon>Paenibacillaceae</taxon>
        <taxon>Paenibacillus</taxon>
    </lineage>
</organism>
<reference evidence="9 10" key="1">
    <citation type="submission" date="2020-08" db="EMBL/GenBank/DDBJ databases">
        <title>Genomic Encyclopedia of Type Strains, Phase III (KMG-III): the genomes of soil and plant-associated and newly described type strains.</title>
        <authorList>
            <person name="Whitman W."/>
        </authorList>
    </citation>
    <scope>NUCLEOTIDE SEQUENCE [LARGE SCALE GENOMIC DNA]</scope>
    <source>
        <strain evidence="9 10">CECT 5862</strain>
    </source>
</reference>
<dbReference type="InterPro" id="IPR004761">
    <property type="entry name" value="Spore_GerAB"/>
</dbReference>
<feature type="transmembrane region" description="Helical" evidence="8">
    <location>
        <begin position="276"/>
        <end position="297"/>
    </location>
</feature>
<dbReference type="Proteomes" id="UP000570361">
    <property type="component" value="Unassembled WGS sequence"/>
</dbReference>
<keyword evidence="4" id="KW-0309">Germination</keyword>
<feature type="transmembrane region" description="Helical" evidence="8">
    <location>
        <begin position="45"/>
        <end position="70"/>
    </location>
</feature>
<feature type="transmembrane region" description="Helical" evidence="8">
    <location>
        <begin position="152"/>
        <end position="172"/>
    </location>
</feature>
<dbReference type="PANTHER" id="PTHR34975">
    <property type="entry name" value="SPORE GERMINATION PROTEIN A2"/>
    <property type="match status" value="1"/>
</dbReference>
<feature type="transmembrane region" description="Helical" evidence="8">
    <location>
        <begin position="339"/>
        <end position="358"/>
    </location>
</feature>
<comment type="subcellular location">
    <subcellularLocation>
        <location evidence="1">Membrane</location>
        <topology evidence="1">Multi-pass membrane protein</topology>
    </subcellularLocation>
</comment>
<keyword evidence="10" id="KW-1185">Reference proteome</keyword>
<protein>
    <submittedName>
        <fullName evidence="9">Spore germination protein</fullName>
    </submittedName>
</protein>
<evidence type="ECO:0000313" key="9">
    <source>
        <dbReference type="EMBL" id="MBB3112398.1"/>
    </source>
</evidence>
<dbReference type="GO" id="GO:0016020">
    <property type="term" value="C:membrane"/>
    <property type="evidence" value="ECO:0007669"/>
    <property type="project" value="UniProtKB-SubCell"/>
</dbReference>
<dbReference type="NCBIfam" id="TIGR00912">
    <property type="entry name" value="2A0309"/>
    <property type="match status" value="1"/>
</dbReference>
<accession>A0A7W5B0Z4</accession>
<evidence type="ECO:0000313" key="10">
    <source>
        <dbReference type="Proteomes" id="UP000570361"/>
    </source>
</evidence>
<evidence type="ECO:0000256" key="5">
    <source>
        <dbReference type="ARBA" id="ARBA00022692"/>
    </source>
</evidence>
<feature type="transmembrane region" description="Helical" evidence="8">
    <location>
        <begin position="122"/>
        <end position="140"/>
    </location>
</feature>
<comment type="similarity">
    <text evidence="2">Belongs to the amino acid-polyamine-organocation (APC) superfamily. Spore germination protein (SGP) (TC 2.A.3.9) family.</text>
</comment>
<dbReference type="EMBL" id="JACHXK010000012">
    <property type="protein sequence ID" value="MBB3112398.1"/>
    <property type="molecule type" value="Genomic_DNA"/>
</dbReference>
<sequence>MTRQQYDDNRISALEMAMATTSMIIGASVLALPRVLAGITESSDGWISIIIAGCFCMLLAFVLGKYGALLGSNTFYEFTGKLLTKPVATALILVVLMYYVMYASYQVRAVANISKTYLFERTPSEAIALMFLLVVCYAVSGSRMGILRLNALFLPIVLAFTMIVLILSNQIIVWQELKPLFVTGWGPLLSGVKESSLTLIGYESILFYATMLKRPEDAPKAAIAGVGIPVLISTALYLACVGIFSQAGLMQIGYPAIEMAKEVKIPGQFFERMESVFFTVWIMTLFNTTAMAIDLAMHAGYSIFKKGKRIHWVVMIAPIIYLVSMWPQNVISFEIFGSMIGYVGYVFILLVVMLYPVVKWKMKRS</sequence>
<name>A0A7W5B0Z4_9BACL</name>
<evidence type="ECO:0000256" key="2">
    <source>
        <dbReference type="ARBA" id="ARBA00007998"/>
    </source>
</evidence>
<feature type="transmembrane region" description="Helical" evidence="8">
    <location>
        <begin position="82"/>
        <end position="102"/>
    </location>
</feature>
<evidence type="ECO:0000256" key="1">
    <source>
        <dbReference type="ARBA" id="ARBA00004141"/>
    </source>
</evidence>
<keyword evidence="6 8" id="KW-1133">Transmembrane helix</keyword>
<gene>
    <name evidence="9" type="ORF">FHS18_004499</name>
</gene>
<dbReference type="Pfam" id="PF03845">
    <property type="entry name" value="Spore_permease"/>
    <property type="match status" value="1"/>
</dbReference>
<proteinExistence type="inferred from homology"/>
<evidence type="ECO:0000256" key="8">
    <source>
        <dbReference type="SAM" id="Phobius"/>
    </source>
</evidence>
<evidence type="ECO:0000256" key="4">
    <source>
        <dbReference type="ARBA" id="ARBA00022544"/>
    </source>
</evidence>
<dbReference type="GO" id="GO:0009847">
    <property type="term" value="P:spore germination"/>
    <property type="evidence" value="ECO:0007669"/>
    <property type="project" value="InterPro"/>
</dbReference>
<dbReference type="RefSeq" id="WP_183602523.1">
    <property type="nucleotide sequence ID" value="NZ_JACHXK010000012.1"/>
</dbReference>